<evidence type="ECO:0000313" key="3">
    <source>
        <dbReference type="Proteomes" id="UP000198393"/>
    </source>
</evidence>
<evidence type="ECO:0000256" key="1">
    <source>
        <dbReference type="SAM" id="SignalP"/>
    </source>
</evidence>
<protein>
    <recommendedName>
        <fullName evidence="4">Calx-beta domain-containing protein</fullName>
    </recommendedName>
</protein>
<dbReference type="SUPFAM" id="SSF141072">
    <property type="entry name" value="CalX-like"/>
    <property type="match status" value="1"/>
</dbReference>
<organism evidence="2 3">
    <name type="scientific">Ekhidna lutea</name>
    <dbReference type="NCBI Taxonomy" id="447679"/>
    <lineage>
        <taxon>Bacteria</taxon>
        <taxon>Pseudomonadati</taxon>
        <taxon>Bacteroidota</taxon>
        <taxon>Cytophagia</taxon>
        <taxon>Cytophagales</taxon>
        <taxon>Reichenbachiellaceae</taxon>
        <taxon>Ekhidna</taxon>
    </lineage>
</organism>
<accession>A0A239KAW8</accession>
<name>A0A239KAW8_EKHLU</name>
<proteinExistence type="predicted"/>
<dbReference type="AlphaFoldDB" id="A0A239KAW8"/>
<dbReference type="InterPro" id="IPR038081">
    <property type="entry name" value="CalX-like_sf"/>
</dbReference>
<dbReference type="Gene3D" id="2.60.40.2030">
    <property type="match status" value="1"/>
</dbReference>
<feature type="signal peptide" evidence="1">
    <location>
        <begin position="1"/>
        <end position="21"/>
    </location>
</feature>
<dbReference type="OrthoDB" id="939896at2"/>
<reference evidence="2 3" key="1">
    <citation type="submission" date="2017-06" db="EMBL/GenBank/DDBJ databases">
        <authorList>
            <person name="Kim H.J."/>
            <person name="Triplett B.A."/>
        </authorList>
    </citation>
    <scope>NUCLEOTIDE SEQUENCE [LARGE SCALE GENOMIC DNA]</scope>
    <source>
        <strain evidence="2 3">DSM 19307</strain>
    </source>
</reference>
<sequence>MLNKLYTLLFAAILMVGVSCSETETQAIITEQFIAFDTESAVILENSPDSAVIQVLMAAALQSSDITVDYNLEITAGDADDFTLSNTSGSLTIPAGQASASLEIHPIDNVFSDGDKVLVFTITNVSGGDFTIGLPGPDGNNASVTVTIGDDDCPIDLDAYVGEWVYIDAIGKPGSCCEGSSLNGFGFTNSGGNATLTADPSDPSGTTAIFSGGPFGSDYTIKFLTCPQEVIALGTTDSFVGVGSWNMPQGQTNGVYTETTISVVGGLGGNGDFEMMFEKAD</sequence>
<evidence type="ECO:0008006" key="4">
    <source>
        <dbReference type="Google" id="ProtNLM"/>
    </source>
</evidence>
<feature type="chain" id="PRO_5013076980" description="Calx-beta domain-containing protein" evidence="1">
    <location>
        <begin position="22"/>
        <end position="281"/>
    </location>
</feature>
<keyword evidence="3" id="KW-1185">Reference proteome</keyword>
<dbReference type="Proteomes" id="UP000198393">
    <property type="component" value="Unassembled WGS sequence"/>
</dbReference>
<dbReference type="EMBL" id="FZPD01000004">
    <property type="protein sequence ID" value="SNT15205.1"/>
    <property type="molecule type" value="Genomic_DNA"/>
</dbReference>
<gene>
    <name evidence="2" type="ORF">SAMN05421640_2535</name>
</gene>
<keyword evidence="1" id="KW-0732">Signal</keyword>
<evidence type="ECO:0000313" key="2">
    <source>
        <dbReference type="EMBL" id="SNT15205.1"/>
    </source>
</evidence>
<dbReference type="PROSITE" id="PS51257">
    <property type="entry name" value="PROKAR_LIPOPROTEIN"/>
    <property type="match status" value="1"/>
</dbReference>